<organism evidence="1 2">
    <name type="scientific">Steinernema glaseri</name>
    <dbReference type="NCBI Taxonomy" id="37863"/>
    <lineage>
        <taxon>Eukaryota</taxon>
        <taxon>Metazoa</taxon>
        <taxon>Ecdysozoa</taxon>
        <taxon>Nematoda</taxon>
        <taxon>Chromadorea</taxon>
        <taxon>Rhabditida</taxon>
        <taxon>Tylenchina</taxon>
        <taxon>Panagrolaimomorpha</taxon>
        <taxon>Strongyloidoidea</taxon>
        <taxon>Steinernematidae</taxon>
        <taxon>Steinernema</taxon>
    </lineage>
</organism>
<dbReference type="Proteomes" id="UP000095287">
    <property type="component" value="Unplaced"/>
</dbReference>
<name>A0A1I7ZKH2_9BILA</name>
<reference evidence="2" key="1">
    <citation type="submission" date="2016-11" db="UniProtKB">
        <authorList>
            <consortium name="WormBaseParasite"/>
        </authorList>
    </citation>
    <scope>IDENTIFICATION</scope>
</reference>
<protein>
    <submittedName>
        <fullName evidence="2">Coiled-coil domain-containing protein 39</fullName>
    </submittedName>
</protein>
<proteinExistence type="predicted"/>
<keyword evidence="1" id="KW-1185">Reference proteome</keyword>
<dbReference type="AlphaFoldDB" id="A0A1I7ZKH2"/>
<accession>A0A1I7ZKH2</accession>
<sequence length="151" mass="18037">MLRRWIPEIDMSQMEDKFVQMCADKDDQHELEHISKKVLTKCAEKMAYLKEEKNKLKLRIEGKERNSEERQVLMTAERMVLERKQIKGRVEMSCLIKERLNLEKEDEERERHVRATAKDIEDLNKEIDDLTKTAQWLKFGPRNTSSPISFT</sequence>
<dbReference type="WBParaSite" id="L893_g271.t1">
    <property type="protein sequence ID" value="L893_g271.t1"/>
    <property type="gene ID" value="L893_g271"/>
</dbReference>
<evidence type="ECO:0000313" key="1">
    <source>
        <dbReference type="Proteomes" id="UP000095287"/>
    </source>
</evidence>
<evidence type="ECO:0000313" key="2">
    <source>
        <dbReference type="WBParaSite" id="L893_g271.t1"/>
    </source>
</evidence>